<feature type="chain" id="PRO_5047014316" evidence="3">
    <location>
        <begin position="19"/>
        <end position="879"/>
    </location>
</feature>
<dbReference type="Pfam" id="PF18962">
    <property type="entry name" value="Por_Secre_tail"/>
    <property type="match status" value="1"/>
</dbReference>
<dbReference type="InterPro" id="IPR015943">
    <property type="entry name" value="WD40/YVTN_repeat-like_dom_sf"/>
</dbReference>
<feature type="domain" description="Secretion system C-terminal sorting" evidence="5">
    <location>
        <begin position="803"/>
        <end position="877"/>
    </location>
</feature>
<reference evidence="6 7" key="1">
    <citation type="submission" date="2020-12" db="EMBL/GenBank/DDBJ databases">
        <title>Aureibaculum luteum sp. nov. and Aureibaculum flavum sp. nov., novel members of the family Flavobacteriaceae isolated from Antarctic intertidal sediments.</title>
        <authorList>
            <person name="He X."/>
            <person name="Zhang X."/>
        </authorList>
    </citation>
    <scope>NUCLEOTIDE SEQUENCE [LARGE SCALE GENOMIC DNA]</scope>
    <source>
        <strain evidence="6 7">A20</strain>
    </source>
</reference>
<evidence type="ECO:0000259" key="5">
    <source>
        <dbReference type="Pfam" id="PF18962"/>
    </source>
</evidence>
<accession>A0ABS0WVJ2</accession>
<sequence>MKTAVLLFFSLFTFSIYAQSDLKTLEVPQNEINFKHIIKKSNSKNYNTILNDINNFYVLKPELKEKDQKKFSRWQQFMENRLDANGDIVNVNAKTRDAFFKQQSEIKKTLNTTNTDKKSASLSWTNISHEVSKYRGRVDCFTVDPANSEIIYAGANTGGVWKTVNGGDSWVPLTDALPALGVASIVIDPNSPTNNRRLFVFVGDGGWGTQYHTSGVFVSNDGGNSWQMTGLQFDETDVYSSARKLIMDPTNSNILYAMLWKDIYKTVDAGQTWTRINLDNKLYSYGFYDLEISPADHNTLYVIEDEAIFHRSTDGGATWSKTNIPGTSTRGVAINIAVTPANPNAVYFLGMDTNTTDDLKFHGIYKSIDNGASFNLLTDKRPLSSVTGNVDGSFFNQRYGIAQIAVSPTDENTLFIGSLRTFKYDKNTATLINVDSQINHVDIRQLGFFGNRLFNGNDGGLDITDDLGNTWKDIASNMLIKQIYSLTTKPNSSNQIIIGTQDNGASIVQNGLEERIGGGDVFIIAPSKVFERTYLMSGNLFYIYETNPIAYKNFQRMESGSMPFSVIDSYIENGNNIDHVVVSDAKNIKRAYINQSYEIDFQNLTNDNFDYYWKYFATSEVNTDVFYGLGRNNKMIKSVNLNAANPDFIDISASMPTVTNDFDALEVSNINQDHIWIGASGYTANEKMYYSENGGQSWLNISTGLPNTPVNCMVTQISDGREIIYAGTDVGVYFYINGESQNWSPYYVGSLPGVLINSLDFNKKDNILTAGTWGRGIWQIAADGTTLSVDSIEPQEELSLIAYPNPVTDIIQLKTNFSSGNDIIISIYDVTSRLVYSRKLTNTQINEPVSIDMTHFNAGTYILHYNNLDSKKILKIIKN</sequence>
<evidence type="ECO:0000256" key="2">
    <source>
        <dbReference type="ARBA" id="ARBA00022737"/>
    </source>
</evidence>
<name>A0ABS0WVJ2_9FLAO</name>
<evidence type="ECO:0000313" key="7">
    <source>
        <dbReference type="Proteomes" id="UP000623301"/>
    </source>
</evidence>
<dbReference type="PANTHER" id="PTHR43739:SF5">
    <property type="entry name" value="EXO-ALPHA-SIALIDASE"/>
    <property type="match status" value="1"/>
</dbReference>
<dbReference type="Pfam" id="PF15902">
    <property type="entry name" value="Sortilin-Vps10"/>
    <property type="match status" value="1"/>
</dbReference>
<dbReference type="Proteomes" id="UP000623301">
    <property type="component" value="Unassembled WGS sequence"/>
</dbReference>
<dbReference type="SUPFAM" id="SSF110296">
    <property type="entry name" value="Oligoxyloglucan reducing end-specific cellobiohydrolase"/>
    <property type="match status" value="2"/>
</dbReference>
<evidence type="ECO:0000313" key="6">
    <source>
        <dbReference type="EMBL" id="MBJ2175863.1"/>
    </source>
</evidence>
<evidence type="ECO:0000256" key="1">
    <source>
        <dbReference type="ARBA" id="ARBA00022729"/>
    </source>
</evidence>
<proteinExistence type="predicted"/>
<dbReference type="InterPro" id="IPR026444">
    <property type="entry name" value="Secre_tail"/>
</dbReference>
<dbReference type="InterPro" id="IPR052025">
    <property type="entry name" value="Xyloglucanase_GH74"/>
</dbReference>
<feature type="signal peptide" evidence="3">
    <location>
        <begin position="1"/>
        <end position="18"/>
    </location>
</feature>
<comment type="caution">
    <text evidence="6">The sequence shown here is derived from an EMBL/GenBank/DDBJ whole genome shotgun (WGS) entry which is preliminary data.</text>
</comment>
<keyword evidence="1 3" id="KW-0732">Signal</keyword>
<keyword evidence="7" id="KW-1185">Reference proteome</keyword>
<evidence type="ECO:0000259" key="4">
    <source>
        <dbReference type="Pfam" id="PF15902"/>
    </source>
</evidence>
<evidence type="ECO:0000256" key="3">
    <source>
        <dbReference type="SAM" id="SignalP"/>
    </source>
</evidence>
<dbReference type="InterPro" id="IPR031778">
    <property type="entry name" value="Sortilin_N"/>
</dbReference>
<protein>
    <submittedName>
        <fullName evidence="6">T9SS type A sorting domain-containing protein</fullName>
    </submittedName>
</protein>
<dbReference type="NCBIfam" id="TIGR04183">
    <property type="entry name" value="Por_Secre_tail"/>
    <property type="match status" value="1"/>
</dbReference>
<organism evidence="6 7">
    <name type="scientific">Aureibaculum flavum</name>
    <dbReference type="NCBI Taxonomy" id="2795986"/>
    <lineage>
        <taxon>Bacteria</taxon>
        <taxon>Pseudomonadati</taxon>
        <taxon>Bacteroidota</taxon>
        <taxon>Flavobacteriia</taxon>
        <taxon>Flavobacteriales</taxon>
        <taxon>Flavobacteriaceae</taxon>
        <taxon>Aureibaculum</taxon>
    </lineage>
</organism>
<dbReference type="EMBL" id="JAEHFJ010000009">
    <property type="protein sequence ID" value="MBJ2175863.1"/>
    <property type="molecule type" value="Genomic_DNA"/>
</dbReference>
<dbReference type="Gene3D" id="2.130.10.10">
    <property type="entry name" value="YVTN repeat-like/Quinoprotein amine dehydrogenase"/>
    <property type="match status" value="3"/>
</dbReference>
<keyword evidence="2" id="KW-0677">Repeat</keyword>
<dbReference type="PANTHER" id="PTHR43739">
    <property type="entry name" value="XYLOGLUCANASE (EUROFUNG)"/>
    <property type="match status" value="1"/>
</dbReference>
<gene>
    <name evidence="6" type="ORF">JBL43_16535</name>
</gene>
<dbReference type="RefSeq" id="WP_198842510.1">
    <property type="nucleotide sequence ID" value="NZ_JAEHFJ010000009.1"/>
</dbReference>
<feature type="domain" description="Sortilin N-terminal" evidence="4">
    <location>
        <begin position="262"/>
        <end position="380"/>
    </location>
</feature>